<dbReference type="Proteomes" id="UP000048600">
    <property type="component" value="Unassembled WGS sequence"/>
</dbReference>
<evidence type="ECO:0000313" key="3">
    <source>
        <dbReference type="EMBL" id="COV38386.1"/>
    </source>
</evidence>
<feature type="region of interest" description="Disordered" evidence="1">
    <location>
        <begin position="1"/>
        <end position="20"/>
    </location>
</feature>
<gene>
    <name evidence="4" type="ORF">ERS007679_02556</name>
    <name evidence="3" type="ORF">ERS007703_01275</name>
    <name evidence="6" type="ORF">ERS007720_04043</name>
    <name evidence="7" type="ORF">ERS007739_04514</name>
    <name evidence="5" type="ORF">ERS007741_01397</name>
    <name evidence="2" type="ORF">ERS027659_01985</name>
</gene>
<dbReference type="EMBL" id="CNFT01000420">
    <property type="protein sequence ID" value="CKR67711.1"/>
    <property type="molecule type" value="Genomic_DNA"/>
</dbReference>
<dbReference type="AntiFam" id="ANF00100">
    <property type="entry name" value="Shadow ORF (opposite leuC)"/>
</dbReference>
<dbReference type="Proteomes" id="UP000039021">
    <property type="component" value="Unassembled WGS sequence"/>
</dbReference>
<dbReference type="Proteomes" id="UP000038802">
    <property type="component" value="Unassembled WGS sequence"/>
</dbReference>
<dbReference type="EMBL" id="CSAJ01000765">
    <property type="protein sequence ID" value="COX18021.1"/>
    <property type="molecule type" value="Genomic_DNA"/>
</dbReference>
<dbReference type="EMBL" id="CHKL01000119">
    <property type="protein sequence ID" value="COW07337.1"/>
    <property type="molecule type" value="Genomic_DNA"/>
</dbReference>
<evidence type="ECO:0000256" key="1">
    <source>
        <dbReference type="SAM" id="MobiDB-lite"/>
    </source>
</evidence>
<evidence type="ECO:0000313" key="5">
    <source>
        <dbReference type="EMBL" id="COW07337.1"/>
    </source>
</evidence>
<evidence type="ECO:0000313" key="12">
    <source>
        <dbReference type="Proteomes" id="UP000048600"/>
    </source>
</evidence>
<reference evidence="7" key="1">
    <citation type="submission" date="2015-03" db="EMBL/GenBank/DDBJ databases">
        <authorList>
            <consortium name="Pathogen Informatics"/>
            <person name="Murphy D."/>
        </authorList>
    </citation>
    <scope>NUCLEOTIDE SEQUENCE</scope>
    <source>
        <strain evidence="7">N09902308</strain>
    </source>
</reference>
<evidence type="ECO:0000313" key="2">
    <source>
        <dbReference type="EMBL" id="CKR67711.1"/>
    </source>
</evidence>
<dbReference type="Proteomes" id="UP000050164">
    <property type="component" value="Unassembled WGS sequence"/>
</dbReference>
<sequence>MILGGEGELGPPHPAPGQAQAVERLRAGDLMHQMQIDVDQVGRTAPA</sequence>
<evidence type="ECO:0000313" key="9">
    <source>
        <dbReference type="Proteomes" id="UP000039021"/>
    </source>
</evidence>
<reference evidence="3" key="3">
    <citation type="submission" date="2015-03" db="EMBL/GenBank/DDBJ databases">
        <authorList>
            <person name="Murphy D."/>
        </authorList>
    </citation>
    <scope>NUCLEOTIDE SEQUENCE [LARGE SCALE GENOMIC DNA]</scope>
    <source>
        <strain evidence="3">K00500041</strain>
    </source>
</reference>
<name>A0A0T9YH25_MYCTX</name>
<dbReference type="Proteomes" id="UP000044938">
    <property type="component" value="Unassembled WGS sequence"/>
</dbReference>
<accession>A0A0T9YH25</accession>
<evidence type="ECO:0000313" key="11">
    <source>
        <dbReference type="Proteomes" id="UP000045842"/>
    </source>
</evidence>
<evidence type="ECO:0000313" key="8">
    <source>
        <dbReference type="Proteomes" id="UP000038802"/>
    </source>
</evidence>
<dbReference type="EMBL" id="CSBK01002860">
    <property type="protein sequence ID" value="CPA31616.1"/>
    <property type="molecule type" value="Genomic_DNA"/>
</dbReference>
<organism evidence="3 8">
    <name type="scientific">Mycobacterium tuberculosis</name>
    <dbReference type="NCBI Taxonomy" id="1773"/>
    <lineage>
        <taxon>Bacteria</taxon>
        <taxon>Bacillati</taxon>
        <taxon>Actinomycetota</taxon>
        <taxon>Actinomycetes</taxon>
        <taxon>Mycobacteriales</taxon>
        <taxon>Mycobacteriaceae</taxon>
        <taxon>Mycobacterium</taxon>
        <taxon>Mycobacterium tuberculosis complex</taxon>
    </lineage>
</organism>
<evidence type="ECO:0000313" key="13">
    <source>
        <dbReference type="Proteomes" id="UP000050164"/>
    </source>
</evidence>
<evidence type="ECO:0000313" key="6">
    <source>
        <dbReference type="EMBL" id="COX18021.1"/>
    </source>
</evidence>
<reference evidence="8 9" key="2">
    <citation type="submission" date="2015-03" db="EMBL/GenBank/DDBJ databases">
        <authorList>
            <consortium name="Pathogen Informatics"/>
        </authorList>
    </citation>
    <scope>NUCLEOTIDE SEQUENCE [LARGE SCALE GENOMIC DNA]</scope>
    <source>
        <strain evidence="2 13">Bir 185</strain>
        <strain evidence="4 11">G09801536</strain>
        <strain evidence="8">K00500041</strain>
        <strain evidence="6 10">M09401471</strain>
        <strain evidence="9">N09902308</strain>
        <strain evidence="5 12">P00601463</strain>
    </source>
</reference>
<evidence type="ECO:0000313" key="7">
    <source>
        <dbReference type="EMBL" id="CPA31616.1"/>
    </source>
</evidence>
<evidence type="ECO:0000313" key="4">
    <source>
        <dbReference type="EMBL" id="COV83897.1"/>
    </source>
</evidence>
<evidence type="ECO:0000313" key="10">
    <source>
        <dbReference type="Proteomes" id="UP000044938"/>
    </source>
</evidence>
<dbReference type="EMBL" id="CSAD01000362">
    <property type="protein sequence ID" value="COV83897.1"/>
    <property type="molecule type" value="Genomic_DNA"/>
</dbReference>
<proteinExistence type="predicted"/>
<protein>
    <submittedName>
        <fullName evidence="3">Uncharacterized protein</fullName>
    </submittedName>
</protein>
<dbReference type="EMBL" id="CSAE01000103">
    <property type="protein sequence ID" value="COV38386.1"/>
    <property type="molecule type" value="Genomic_DNA"/>
</dbReference>
<dbReference type="Proteomes" id="UP000045842">
    <property type="component" value="Unassembled WGS sequence"/>
</dbReference>
<dbReference type="AlphaFoldDB" id="A0A0T9YH25"/>